<dbReference type="Gene3D" id="3.40.50.300">
    <property type="entry name" value="P-loop containing nucleotide triphosphate hydrolases"/>
    <property type="match status" value="1"/>
</dbReference>
<feature type="transmembrane region" description="Helical" evidence="17">
    <location>
        <begin position="421"/>
        <end position="441"/>
    </location>
</feature>
<dbReference type="AlphaFoldDB" id="A0AAC9NZV7"/>
<name>A0AAC9NZV7_9HYPH</name>
<keyword evidence="5" id="KW-1003">Cell membrane</keyword>
<evidence type="ECO:0000256" key="8">
    <source>
        <dbReference type="ARBA" id="ARBA00022692"/>
    </source>
</evidence>
<evidence type="ECO:0000256" key="6">
    <source>
        <dbReference type="ARBA" id="ARBA00022519"/>
    </source>
</evidence>
<proteinExistence type="inferred from homology"/>
<gene>
    <name evidence="20" type="ORF">BOQ54_12315</name>
</gene>
<dbReference type="InterPro" id="IPR003856">
    <property type="entry name" value="LPS_length_determ_N"/>
</dbReference>
<keyword evidence="13 17" id="KW-0472">Membrane</keyword>
<evidence type="ECO:0000256" key="17">
    <source>
        <dbReference type="SAM" id="Phobius"/>
    </source>
</evidence>
<keyword evidence="7" id="KW-0808">Transferase</keyword>
<dbReference type="EMBL" id="CP018095">
    <property type="protein sequence ID" value="APF38016.1"/>
    <property type="molecule type" value="Genomic_DNA"/>
</dbReference>
<evidence type="ECO:0000256" key="4">
    <source>
        <dbReference type="ARBA" id="ARBA00011903"/>
    </source>
</evidence>
<sequence>MNEFDLQSLTGLLRRQRFTIAVTVIAVLGLVILVLSQIPSRYSATTLVMIDPREQRLVSLDNVTPAPPNIGAVDGEVEIMASPVIARRVIARLNLQDDEEFNRPDLLTQIAAGLWPAAVDGSEGQAQPGQPLPPRVERRIIDRLARRVDIARRGVTSIIAIEASSRDPDKAARIANAYAQAYIEDQIASRLRLVANAERVLASRVTDLGEELRRAEAELDRFTLEQAMERMGEDGRNRLVSLRTALEEDIAARTDALARLRTLEPLVQDADTTGIARALAGGESDALTEERREIERQLSAGRLPPARVTALRTRIAAIDARIVALGRARTEELQRAADASEQRAQQVRRDLDMLVNTSDLPADASVQLYKLREEVAANRALYQNYLGRLRQVSQQRGLVLADSRIVAEAMAAVRPSFPPTLPILVASLFLAFGAGFGIAWVRDTFGRGFLKADEVEEATGLDVVASLPQVESARAAVPVQDKVVREPGSGYAEAIRRLRLGLDILMSAGEGEAGGKVVLVTSTKPGEGKSVTAVALGRAAALAGRRTLLIDCDLRKPSVHRLLKVDVKTGLVDILADRATTAHVNDVRVIDPLSDMSAFISGDAQFFPAESILDSARFRALLEGCRKAFDVIILDAPPLAVVSDPLLLAVYADVVLYVVHWKTTTQREVLQSLKELRRVKGETVYVALNGVAAASGEGSYYPYAAKSRKPGRSA</sequence>
<evidence type="ECO:0000313" key="20">
    <source>
        <dbReference type="EMBL" id="APF38016.1"/>
    </source>
</evidence>
<comment type="similarity">
    <text evidence="2">Belongs to the CpsD/CapB family.</text>
</comment>
<feature type="domain" description="AAA" evidence="19">
    <location>
        <begin position="516"/>
        <end position="680"/>
    </location>
</feature>
<evidence type="ECO:0000256" key="11">
    <source>
        <dbReference type="ARBA" id="ARBA00022840"/>
    </source>
</evidence>
<dbReference type="CDD" id="cd05387">
    <property type="entry name" value="BY-kinase"/>
    <property type="match status" value="1"/>
</dbReference>
<evidence type="ECO:0000256" key="3">
    <source>
        <dbReference type="ARBA" id="ARBA00008883"/>
    </source>
</evidence>
<dbReference type="PANTHER" id="PTHR32309:SF13">
    <property type="entry name" value="FERRIC ENTEROBACTIN TRANSPORT PROTEIN FEPE"/>
    <property type="match status" value="1"/>
</dbReference>
<keyword evidence="8 17" id="KW-0812">Transmembrane</keyword>
<dbReference type="KEGG" id="cdq:BOQ54_12315"/>
<evidence type="ECO:0000259" key="19">
    <source>
        <dbReference type="Pfam" id="PF13614"/>
    </source>
</evidence>
<dbReference type="GO" id="GO:0004713">
    <property type="term" value="F:protein tyrosine kinase activity"/>
    <property type="evidence" value="ECO:0007669"/>
    <property type="project" value="TreeGrafter"/>
</dbReference>
<comment type="subcellular location">
    <subcellularLocation>
        <location evidence="1">Cell inner membrane</location>
        <topology evidence="1">Multi-pass membrane protein</topology>
    </subcellularLocation>
</comment>
<comment type="similarity">
    <text evidence="3">Belongs to the etk/wzc family.</text>
</comment>
<dbReference type="GO" id="GO:0005886">
    <property type="term" value="C:plasma membrane"/>
    <property type="evidence" value="ECO:0007669"/>
    <property type="project" value="UniProtKB-SubCell"/>
</dbReference>
<feature type="domain" description="Polysaccharide chain length determinant N-terminal" evidence="18">
    <location>
        <begin position="2"/>
        <end position="92"/>
    </location>
</feature>
<keyword evidence="14" id="KW-0829">Tyrosine-protein kinase</keyword>
<comment type="catalytic activity">
    <reaction evidence="15">
        <text>L-tyrosyl-[protein] + ATP = O-phospho-L-tyrosyl-[protein] + ADP + H(+)</text>
        <dbReference type="Rhea" id="RHEA:10596"/>
        <dbReference type="Rhea" id="RHEA-COMP:10136"/>
        <dbReference type="Rhea" id="RHEA-COMP:20101"/>
        <dbReference type="ChEBI" id="CHEBI:15378"/>
        <dbReference type="ChEBI" id="CHEBI:30616"/>
        <dbReference type="ChEBI" id="CHEBI:46858"/>
        <dbReference type="ChEBI" id="CHEBI:61978"/>
        <dbReference type="ChEBI" id="CHEBI:456216"/>
        <dbReference type="EC" id="2.7.10.2"/>
    </reaction>
</comment>
<protein>
    <recommendedName>
        <fullName evidence="4">non-specific protein-tyrosine kinase</fullName>
        <ecNumber evidence="4">2.7.10.2</ecNumber>
    </recommendedName>
</protein>
<keyword evidence="21" id="KW-1185">Reference proteome</keyword>
<evidence type="ECO:0000259" key="18">
    <source>
        <dbReference type="Pfam" id="PF02706"/>
    </source>
</evidence>
<evidence type="ECO:0000256" key="12">
    <source>
        <dbReference type="ARBA" id="ARBA00022989"/>
    </source>
</evidence>
<keyword evidence="10" id="KW-0418">Kinase</keyword>
<keyword evidence="16" id="KW-0175">Coiled coil</keyword>
<keyword evidence="9" id="KW-0547">Nucleotide-binding</keyword>
<evidence type="ECO:0000313" key="21">
    <source>
        <dbReference type="Proteomes" id="UP000182703"/>
    </source>
</evidence>
<dbReference type="EC" id="2.7.10.2" evidence="4"/>
<dbReference type="SUPFAM" id="SSF52540">
    <property type="entry name" value="P-loop containing nucleoside triphosphate hydrolases"/>
    <property type="match status" value="1"/>
</dbReference>
<keyword evidence="6" id="KW-0997">Cell inner membrane</keyword>
<dbReference type="RefSeq" id="WP_071923997.1">
    <property type="nucleotide sequence ID" value="NZ_CP018095.1"/>
</dbReference>
<keyword evidence="12 17" id="KW-1133">Transmembrane helix</keyword>
<dbReference type="InterPro" id="IPR025669">
    <property type="entry name" value="AAA_dom"/>
</dbReference>
<dbReference type="InterPro" id="IPR005702">
    <property type="entry name" value="Wzc-like_C"/>
</dbReference>
<feature type="coiled-coil region" evidence="16">
    <location>
        <begin position="330"/>
        <end position="357"/>
    </location>
</feature>
<dbReference type="Pfam" id="PF02706">
    <property type="entry name" value="Wzz"/>
    <property type="match status" value="1"/>
</dbReference>
<evidence type="ECO:0000256" key="5">
    <source>
        <dbReference type="ARBA" id="ARBA00022475"/>
    </source>
</evidence>
<evidence type="ECO:0000256" key="10">
    <source>
        <dbReference type="ARBA" id="ARBA00022777"/>
    </source>
</evidence>
<evidence type="ECO:0000256" key="2">
    <source>
        <dbReference type="ARBA" id="ARBA00007316"/>
    </source>
</evidence>
<evidence type="ECO:0000256" key="9">
    <source>
        <dbReference type="ARBA" id="ARBA00022741"/>
    </source>
</evidence>
<feature type="transmembrane region" description="Helical" evidence="17">
    <location>
        <begin position="18"/>
        <end position="38"/>
    </location>
</feature>
<organism evidence="20 21">
    <name type="scientific">Chelatococcus daeguensis</name>
    <dbReference type="NCBI Taxonomy" id="444444"/>
    <lineage>
        <taxon>Bacteria</taxon>
        <taxon>Pseudomonadati</taxon>
        <taxon>Pseudomonadota</taxon>
        <taxon>Alphaproteobacteria</taxon>
        <taxon>Hyphomicrobiales</taxon>
        <taxon>Chelatococcaceae</taxon>
        <taxon>Chelatococcus</taxon>
    </lineage>
</organism>
<evidence type="ECO:0000256" key="14">
    <source>
        <dbReference type="ARBA" id="ARBA00023137"/>
    </source>
</evidence>
<dbReference type="Proteomes" id="UP000182703">
    <property type="component" value="Chromosome"/>
</dbReference>
<keyword evidence="11" id="KW-0067">ATP-binding</keyword>
<dbReference type="Pfam" id="PF13614">
    <property type="entry name" value="AAA_31"/>
    <property type="match status" value="1"/>
</dbReference>
<dbReference type="InterPro" id="IPR050445">
    <property type="entry name" value="Bact_polysacc_biosynth/exp"/>
</dbReference>
<accession>A0AAC9NZV7</accession>
<evidence type="ECO:0000256" key="15">
    <source>
        <dbReference type="ARBA" id="ARBA00051245"/>
    </source>
</evidence>
<evidence type="ECO:0000256" key="13">
    <source>
        <dbReference type="ARBA" id="ARBA00023136"/>
    </source>
</evidence>
<evidence type="ECO:0000256" key="1">
    <source>
        <dbReference type="ARBA" id="ARBA00004429"/>
    </source>
</evidence>
<evidence type="ECO:0000256" key="7">
    <source>
        <dbReference type="ARBA" id="ARBA00022679"/>
    </source>
</evidence>
<dbReference type="InterPro" id="IPR027417">
    <property type="entry name" value="P-loop_NTPase"/>
</dbReference>
<reference evidence="20 21" key="1">
    <citation type="submission" date="2016-11" db="EMBL/GenBank/DDBJ databases">
        <title>Complete genome sequence of the aerobically denitrifying bacterium Chelatococcus daeguensis TAD1.</title>
        <authorList>
            <person name="Yang Y."/>
            <person name="Huang S."/>
            <person name="Lin E."/>
        </authorList>
    </citation>
    <scope>NUCLEOTIDE SEQUENCE [LARGE SCALE GENOMIC DNA]</scope>
    <source>
        <strain evidence="20 21">TAD1</strain>
    </source>
</reference>
<dbReference type="PANTHER" id="PTHR32309">
    <property type="entry name" value="TYROSINE-PROTEIN KINASE"/>
    <property type="match status" value="1"/>
</dbReference>
<evidence type="ECO:0000256" key="16">
    <source>
        <dbReference type="SAM" id="Coils"/>
    </source>
</evidence>